<dbReference type="EMBL" id="PHUF01000005">
    <property type="protein sequence ID" value="PKB14075.1"/>
    <property type="molecule type" value="Genomic_DNA"/>
</dbReference>
<gene>
    <name evidence="1" type="ORF">B0I00_2703</name>
</gene>
<name>A0A2N0H563_9SPHN</name>
<accession>A0A2N0H563</accession>
<protein>
    <submittedName>
        <fullName evidence="1">Uncharacterized protein</fullName>
    </submittedName>
</protein>
<proteinExistence type="predicted"/>
<evidence type="ECO:0000313" key="2">
    <source>
        <dbReference type="Proteomes" id="UP000232587"/>
    </source>
</evidence>
<dbReference type="AlphaFoldDB" id="A0A2N0H563"/>
<dbReference type="RefSeq" id="WP_232730244.1">
    <property type="nucleotide sequence ID" value="NZ_PHUF01000005.1"/>
</dbReference>
<comment type="caution">
    <text evidence="1">The sequence shown here is derived from an EMBL/GenBank/DDBJ whole genome shotgun (WGS) entry which is preliminary data.</text>
</comment>
<dbReference type="Proteomes" id="UP000232587">
    <property type="component" value="Unassembled WGS sequence"/>
</dbReference>
<evidence type="ECO:0000313" key="1">
    <source>
        <dbReference type="EMBL" id="PKB14075.1"/>
    </source>
</evidence>
<keyword evidence="2" id="KW-1185">Reference proteome</keyword>
<sequence length="119" mass="13200">MATVNPADPNRMFKGRRRLRRLLWLAAIALAAALAWFWQPLNGYARVGTAYGARVACSCRYEGGRSLADCRKDFEDGMELITLSEDSAAKTVTARFPILASDSASYVEGEGCRLKPWPR</sequence>
<reference evidence="1 2" key="1">
    <citation type="submission" date="2017-11" db="EMBL/GenBank/DDBJ databases">
        <title>Genomic Encyclopedia of Type Strains, Phase III (KMG-III): the genomes of soil and plant-associated and newly described type strains.</title>
        <authorList>
            <person name="Whitman W."/>
        </authorList>
    </citation>
    <scope>NUCLEOTIDE SEQUENCE [LARGE SCALE GENOMIC DNA]</scope>
    <source>
        <strain evidence="1 2">CGMCC 1.12274</strain>
    </source>
</reference>
<organism evidence="1 2">
    <name type="scientific">Novosphingobium kunmingense</name>
    <dbReference type="NCBI Taxonomy" id="1211806"/>
    <lineage>
        <taxon>Bacteria</taxon>
        <taxon>Pseudomonadati</taxon>
        <taxon>Pseudomonadota</taxon>
        <taxon>Alphaproteobacteria</taxon>
        <taxon>Sphingomonadales</taxon>
        <taxon>Sphingomonadaceae</taxon>
        <taxon>Novosphingobium</taxon>
    </lineage>
</organism>